<dbReference type="GO" id="GO:0032259">
    <property type="term" value="P:methylation"/>
    <property type="evidence" value="ECO:0007669"/>
    <property type="project" value="UniProtKB-KW"/>
</dbReference>
<evidence type="ECO:0000256" key="2">
    <source>
        <dbReference type="ARBA" id="ARBA00022679"/>
    </source>
</evidence>
<dbReference type="InterPro" id="IPR029063">
    <property type="entry name" value="SAM-dependent_MTases_sf"/>
</dbReference>
<evidence type="ECO:0000313" key="3">
    <source>
        <dbReference type="EMBL" id="QJA47076.1"/>
    </source>
</evidence>
<evidence type="ECO:0000256" key="1">
    <source>
        <dbReference type="ARBA" id="ARBA00022603"/>
    </source>
</evidence>
<dbReference type="SUPFAM" id="SSF53335">
    <property type="entry name" value="S-adenosyl-L-methionine-dependent methyltransferases"/>
    <property type="match status" value="1"/>
</dbReference>
<keyword evidence="2 3" id="KW-0808">Transferase</keyword>
<dbReference type="Pfam" id="PF00145">
    <property type="entry name" value="DNA_methylase"/>
    <property type="match status" value="1"/>
</dbReference>
<organism evidence="3">
    <name type="scientific">viral metagenome</name>
    <dbReference type="NCBI Taxonomy" id="1070528"/>
    <lineage>
        <taxon>unclassified sequences</taxon>
        <taxon>metagenomes</taxon>
        <taxon>organismal metagenomes</taxon>
    </lineage>
</organism>
<dbReference type="EMBL" id="MT144030">
    <property type="protein sequence ID" value="QJA47076.1"/>
    <property type="molecule type" value="Genomic_DNA"/>
</dbReference>
<reference evidence="3" key="1">
    <citation type="submission" date="2020-03" db="EMBL/GenBank/DDBJ databases">
        <title>The deep terrestrial virosphere.</title>
        <authorList>
            <person name="Holmfeldt K."/>
            <person name="Nilsson E."/>
            <person name="Simone D."/>
            <person name="Lopez-Fernandez M."/>
            <person name="Wu X."/>
            <person name="de Brujin I."/>
            <person name="Lundin D."/>
            <person name="Andersson A."/>
            <person name="Bertilsson S."/>
            <person name="Dopson M."/>
        </authorList>
    </citation>
    <scope>NUCLEOTIDE SEQUENCE</scope>
    <source>
        <strain evidence="3">TM448A00598</strain>
    </source>
</reference>
<proteinExistence type="predicted"/>
<dbReference type="AlphaFoldDB" id="A0A6H1ZGM6"/>
<dbReference type="InterPro" id="IPR001525">
    <property type="entry name" value="C5_MeTfrase"/>
</dbReference>
<dbReference type="GO" id="GO:0008168">
    <property type="term" value="F:methyltransferase activity"/>
    <property type="evidence" value="ECO:0007669"/>
    <property type="project" value="UniProtKB-KW"/>
</dbReference>
<accession>A0A6H1ZGM6</accession>
<keyword evidence="1 3" id="KW-0489">Methyltransferase</keyword>
<sequence length="85" mass="9636">MTRKDNIGNCVTSGQSKESLLSDGARIRRLTPLECERLMSWTDDWTKYGTNEKGEKVEMSDSSRYKMCGNGVVSNVVRELVNIFI</sequence>
<dbReference type="Gene3D" id="3.90.120.10">
    <property type="entry name" value="DNA Methylase, subunit A, domain 2"/>
    <property type="match status" value="1"/>
</dbReference>
<gene>
    <name evidence="3" type="ORF">TM448A00598_0022</name>
</gene>
<name>A0A6H1ZGM6_9ZZZZ</name>
<protein>
    <submittedName>
        <fullName evidence="3">Putative methyltransferase</fullName>
    </submittedName>
</protein>